<accession>A0A8K0PI74</accession>
<reference evidence="3" key="1">
    <citation type="submission" date="2021-07" db="EMBL/GenBank/DDBJ databases">
        <title>Elsinoe batatas strain:CRI-CJ2 Genome sequencing and assembly.</title>
        <authorList>
            <person name="Huang L."/>
        </authorList>
    </citation>
    <scope>NUCLEOTIDE SEQUENCE</scope>
    <source>
        <strain evidence="3">CRI-CJ2</strain>
    </source>
</reference>
<dbReference type="AlphaFoldDB" id="A0A8K0PI74"/>
<dbReference type="PANTHER" id="PTHR10039">
    <property type="entry name" value="AMELOGENIN"/>
    <property type="match status" value="1"/>
</dbReference>
<sequence>MADSPMNGQASAYTFNNLAHVNSQIGSQTVHGGVHNITYYNGTPTPAPESGSRVSTQEYLNQLQFPDHQTRQRYIAPQHRDTCKWLLHDQEFQAWMSEKPGITPPFDLLWMKGKPGAGKSTVMRYMLEHLSRTVGSQNVASFFFHARGSSLQHSEEGLYRSLLLQVLQQRSNTQQVLANSPGFWKLPEDQRRQELRVLLRAALPLAGQSPLYILIDALDECSDEFAQSIIDLLNTDVRQAMEHSRGRIRICLASRHYPTVTASGARPILLEQVGQHTADIFRYANSTLGLHASSQREDIVSRLVRKANGVFLWVVLVVQIINRDFNEGNVHKVVARIDEIPQELSSLIEDILARVSPSVGNDQSTLALCIQAVLFAKRPLDPRELYWMLMTRTDPQTLPSQGRDGHHELVTLEVVQRFIINCSRGLVEIAQERRVQDPGRAQFIHETVREFFFGVGLAKLDYGTQTGTQGAASIMAQQHFGRLDLEKAGHATLAAACQDYLWYSNLPAHCGPLWQPCNQPVWHHVCPLQIMTQYPLLEYSVRHLFDHFIKSIHMSPIAFEKTFIKDFRLLPWILADILLNSPARASNPEGRITSHSALFYQSPLYWKETLVAGRAKFFTAQRVLGRKLIGYLKQGDFANIDILLQSELETLRLPAQQSSMSIRKIIDYGLLKGIDITGTPAAVKSNELHRVLQANERKEGPAKPVSGFVNAYFEEPEKHKLKRQTMFGVSVSRSSATWTSGSGYRFSRMPIE</sequence>
<dbReference type="Gene3D" id="3.40.50.300">
    <property type="entry name" value="P-loop containing nucleotide triphosphate hydrolases"/>
    <property type="match status" value="1"/>
</dbReference>
<evidence type="ECO:0000313" key="3">
    <source>
        <dbReference type="EMBL" id="KAG8630841.1"/>
    </source>
</evidence>
<evidence type="ECO:0000313" key="4">
    <source>
        <dbReference type="Proteomes" id="UP000809789"/>
    </source>
</evidence>
<dbReference type="Proteomes" id="UP000809789">
    <property type="component" value="Unassembled WGS sequence"/>
</dbReference>
<organism evidence="3 4">
    <name type="scientific">Elsinoe batatas</name>
    <dbReference type="NCBI Taxonomy" id="2601811"/>
    <lineage>
        <taxon>Eukaryota</taxon>
        <taxon>Fungi</taxon>
        <taxon>Dikarya</taxon>
        <taxon>Ascomycota</taxon>
        <taxon>Pezizomycotina</taxon>
        <taxon>Dothideomycetes</taxon>
        <taxon>Dothideomycetidae</taxon>
        <taxon>Myriangiales</taxon>
        <taxon>Elsinoaceae</taxon>
        <taxon>Elsinoe</taxon>
    </lineage>
</organism>
<name>A0A8K0PI74_9PEZI</name>
<dbReference type="PANTHER" id="PTHR10039:SF5">
    <property type="entry name" value="NACHT DOMAIN-CONTAINING PROTEIN"/>
    <property type="match status" value="1"/>
</dbReference>
<protein>
    <recommendedName>
        <fullName evidence="2">Nephrocystin 3-like N-terminal domain-containing protein</fullName>
    </recommendedName>
</protein>
<dbReference type="SUPFAM" id="SSF52540">
    <property type="entry name" value="P-loop containing nucleoside triphosphate hydrolases"/>
    <property type="match status" value="1"/>
</dbReference>
<dbReference type="Pfam" id="PF24883">
    <property type="entry name" value="NPHP3_N"/>
    <property type="match status" value="1"/>
</dbReference>
<proteinExistence type="predicted"/>
<dbReference type="EMBL" id="JAESVG020000002">
    <property type="protein sequence ID" value="KAG8630841.1"/>
    <property type="molecule type" value="Genomic_DNA"/>
</dbReference>
<evidence type="ECO:0000256" key="1">
    <source>
        <dbReference type="ARBA" id="ARBA00022737"/>
    </source>
</evidence>
<evidence type="ECO:0000259" key="2">
    <source>
        <dbReference type="Pfam" id="PF24883"/>
    </source>
</evidence>
<keyword evidence="4" id="KW-1185">Reference proteome</keyword>
<keyword evidence="1" id="KW-0677">Repeat</keyword>
<feature type="domain" description="Nephrocystin 3-like N-terminal" evidence="2">
    <location>
        <begin position="81"/>
        <end position="255"/>
    </location>
</feature>
<gene>
    <name evidence="3" type="ORF">KVT40_002460</name>
</gene>
<comment type="caution">
    <text evidence="3">The sequence shown here is derived from an EMBL/GenBank/DDBJ whole genome shotgun (WGS) entry which is preliminary data.</text>
</comment>
<dbReference type="InterPro" id="IPR027417">
    <property type="entry name" value="P-loop_NTPase"/>
</dbReference>
<dbReference type="InterPro" id="IPR056884">
    <property type="entry name" value="NPHP3-like_N"/>
</dbReference>
<dbReference type="OrthoDB" id="194358at2759"/>